<dbReference type="RefSeq" id="WP_220664592.1">
    <property type="nucleotide sequence ID" value="NZ_CP069370.1"/>
</dbReference>
<proteinExistence type="predicted"/>
<feature type="transmembrane region" description="Helical" evidence="1">
    <location>
        <begin position="120"/>
        <end position="144"/>
    </location>
</feature>
<protein>
    <submittedName>
        <fullName evidence="2">Uncharacterized protein</fullName>
    </submittedName>
</protein>
<gene>
    <name evidence="2" type="ORF">JO391_15795</name>
</gene>
<keyword evidence="1" id="KW-0472">Membrane</keyword>
<dbReference type="AlphaFoldDB" id="A0A8G0ZVA2"/>
<feature type="transmembrane region" description="Helical" evidence="1">
    <location>
        <begin position="185"/>
        <end position="206"/>
    </location>
</feature>
<evidence type="ECO:0000313" key="2">
    <source>
        <dbReference type="EMBL" id="QYZ72001.1"/>
    </source>
</evidence>
<dbReference type="KEGG" id="nsm:JO391_15795"/>
<keyword evidence="1" id="KW-0812">Transmembrane</keyword>
<accession>A0A8G0ZVA2</accession>
<sequence length="263" mass="28421">MVLVATPSALLPFVTADTKQMVALVALFAGALTFVEYKSTYPGLIEFRDAPPFNRIRFLMAFFTVFLLSVIARGEAQPTTLTEFARAVGGLIGISMDFPYSPVRLATMMMSDGASPEQVAAVRTAAGMAYLTSLVSLAIFVIVLKIGAWPARHAAFNVWVNLPTFDPTAGGDVVDRLHRDARINIALGFLLPFLIPAVVKISSSGFEPLTLTSPQTLIWTMAAWAFLPASLFMRGIAMGRVADMIDEKRRAGTTEEKAKLATA</sequence>
<keyword evidence="3" id="KW-1185">Reference proteome</keyword>
<evidence type="ECO:0000313" key="3">
    <source>
        <dbReference type="Proteomes" id="UP000826300"/>
    </source>
</evidence>
<feature type="transmembrane region" description="Helical" evidence="1">
    <location>
        <begin position="218"/>
        <end position="237"/>
    </location>
</feature>
<feature type="transmembrane region" description="Helical" evidence="1">
    <location>
        <begin position="84"/>
        <end position="100"/>
    </location>
</feature>
<name>A0A8G0ZVA2_9RHOB</name>
<organism evidence="2 3">
    <name type="scientific">Neotabrizicola shimadae</name>
    <dbReference type="NCBI Taxonomy" id="2807096"/>
    <lineage>
        <taxon>Bacteria</taxon>
        <taxon>Pseudomonadati</taxon>
        <taxon>Pseudomonadota</taxon>
        <taxon>Alphaproteobacteria</taxon>
        <taxon>Rhodobacterales</taxon>
        <taxon>Paracoccaceae</taxon>
        <taxon>Neotabrizicola</taxon>
    </lineage>
</organism>
<feature type="transmembrane region" description="Helical" evidence="1">
    <location>
        <begin position="56"/>
        <end position="72"/>
    </location>
</feature>
<dbReference type="Proteomes" id="UP000826300">
    <property type="component" value="Chromosome"/>
</dbReference>
<evidence type="ECO:0000256" key="1">
    <source>
        <dbReference type="SAM" id="Phobius"/>
    </source>
</evidence>
<reference evidence="2" key="1">
    <citation type="submission" date="2021-02" db="EMBL/GenBank/DDBJ databases">
        <title>Rhodobacter shimadae sp. nov., an aerobic anoxygenic phototrophic bacterium isolated from a hot spring.</title>
        <authorList>
            <person name="Muramatsu S."/>
            <person name="Haruta S."/>
            <person name="Hirose S."/>
            <person name="Hanada S."/>
        </authorList>
    </citation>
    <scope>NUCLEOTIDE SEQUENCE</scope>
    <source>
        <strain evidence="2">N10</strain>
    </source>
</reference>
<dbReference type="EMBL" id="CP069370">
    <property type="protein sequence ID" value="QYZ72001.1"/>
    <property type="molecule type" value="Genomic_DNA"/>
</dbReference>
<keyword evidence="1" id="KW-1133">Transmembrane helix</keyword>